<sequence length="66" mass="7353">MACPSKMDMISQNHRNLPDLQKTGQWQKSQVSLNLAVPRRCPSIEQLDACLALLWGLTVSTTIRAS</sequence>
<dbReference type="Proteomes" id="UP000295252">
    <property type="component" value="Chromosome VI"/>
</dbReference>
<dbReference type="InParanoid" id="A0A068V125"/>
<dbReference type="Gramene" id="CDP14366">
    <property type="protein sequence ID" value="CDP14366"/>
    <property type="gene ID" value="GSCOC_T00040719001"/>
</dbReference>
<accession>A0A068V125</accession>
<keyword evidence="2" id="KW-1185">Reference proteome</keyword>
<protein>
    <submittedName>
        <fullName evidence="1">Uncharacterized protein</fullName>
    </submittedName>
</protein>
<organism evidence="1 2">
    <name type="scientific">Coffea canephora</name>
    <name type="common">Robusta coffee</name>
    <dbReference type="NCBI Taxonomy" id="49390"/>
    <lineage>
        <taxon>Eukaryota</taxon>
        <taxon>Viridiplantae</taxon>
        <taxon>Streptophyta</taxon>
        <taxon>Embryophyta</taxon>
        <taxon>Tracheophyta</taxon>
        <taxon>Spermatophyta</taxon>
        <taxon>Magnoliopsida</taxon>
        <taxon>eudicotyledons</taxon>
        <taxon>Gunneridae</taxon>
        <taxon>Pentapetalae</taxon>
        <taxon>asterids</taxon>
        <taxon>lamiids</taxon>
        <taxon>Gentianales</taxon>
        <taxon>Rubiaceae</taxon>
        <taxon>Ixoroideae</taxon>
        <taxon>Gardenieae complex</taxon>
        <taxon>Bertiereae - Coffeeae clade</taxon>
        <taxon>Coffeeae</taxon>
        <taxon>Coffea</taxon>
    </lineage>
</organism>
<proteinExistence type="predicted"/>
<evidence type="ECO:0000313" key="2">
    <source>
        <dbReference type="Proteomes" id="UP000295252"/>
    </source>
</evidence>
<evidence type="ECO:0000313" key="1">
    <source>
        <dbReference type="EMBL" id="CDP14366.1"/>
    </source>
</evidence>
<dbReference type="AlphaFoldDB" id="A0A068V125"/>
<dbReference type="EMBL" id="HG739166">
    <property type="protein sequence ID" value="CDP14366.1"/>
    <property type="molecule type" value="Genomic_DNA"/>
</dbReference>
<gene>
    <name evidence="1" type="ORF">GSCOC_T00040719001</name>
</gene>
<name>A0A068V125_COFCA</name>
<reference evidence="2" key="1">
    <citation type="journal article" date="2014" name="Science">
        <title>The coffee genome provides insight into the convergent evolution of caffeine biosynthesis.</title>
        <authorList>
            <person name="Denoeud F."/>
            <person name="Carretero-Paulet L."/>
            <person name="Dereeper A."/>
            <person name="Droc G."/>
            <person name="Guyot R."/>
            <person name="Pietrella M."/>
            <person name="Zheng C."/>
            <person name="Alberti A."/>
            <person name="Anthony F."/>
            <person name="Aprea G."/>
            <person name="Aury J.M."/>
            <person name="Bento P."/>
            <person name="Bernard M."/>
            <person name="Bocs S."/>
            <person name="Campa C."/>
            <person name="Cenci A."/>
            <person name="Combes M.C."/>
            <person name="Crouzillat D."/>
            <person name="Da Silva C."/>
            <person name="Daddiego L."/>
            <person name="De Bellis F."/>
            <person name="Dussert S."/>
            <person name="Garsmeur O."/>
            <person name="Gayraud T."/>
            <person name="Guignon V."/>
            <person name="Jahn K."/>
            <person name="Jamilloux V."/>
            <person name="Joet T."/>
            <person name="Labadie K."/>
            <person name="Lan T."/>
            <person name="Leclercq J."/>
            <person name="Lepelley M."/>
            <person name="Leroy T."/>
            <person name="Li L.T."/>
            <person name="Librado P."/>
            <person name="Lopez L."/>
            <person name="Munoz A."/>
            <person name="Noel B."/>
            <person name="Pallavicini A."/>
            <person name="Perrotta G."/>
            <person name="Poncet V."/>
            <person name="Pot D."/>
            <person name="Priyono X."/>
            <person name="Rigoreau M."/>
            <person name="Rouard M."/>
            <person name="Rozas J."/>
            <person name="Tranchant-Dubreuil C."/>
            <person name="VanBuren R."/>
            <person name="Zhang Q."/>
            <person name="Andrade A.C."/>
            <person name="Argout X."/>
            <person name="Bertrand B."/>
            <person name="de Kochko A."/>
            <person name="Graziosi G."/>
            <person name="Henry R.J."/>
            <person name="Jayarama X."/>
            <person name="Ming R."/>
            <person name="Nagai C."/>
            <person name="Rounsley S."/>
            <person name="Sankoff D."/>
            <person name="Giuliano G."/>
            <person name="Albert V.A."/>
            <person name="Wincker P."/>
            <person name="Lashermes P."/>
        </authorList>
    </citation>
    <scope>NUCLEOTIDE SEQUENCE [LARGE SCALE GENOMIC DNA]</scope>
    <source>
        <strain evidence="2">cv. DH200-94</strain>
    </source>
</reference>